<reference evidence="5" key="2">
    <citation type="submission" date="2022-02" db="EMBL/GenBank/DDBJ databases">
        <authorList>
            <person name="Elcheninov A.G."/>
            <person name="Sorokin D.Y."/>
            <person name="Kublanov I.V."/>
        </authorList>
    </citation>
    <scope>NUCLEOTIDE SEQUENCE</scope>
    <source>
        <strain evidence="5">AArc-St2</strain>
    </source>
</reference>
<reference evidence="5" key="1">
    <citation type="journal article" date="2022" name="Syst. Appl. Microbiol.">
        <title>Natronocalculus amylovorans gen. nov., sp. nov., and Natranaeroarchaeum aerophilus sp. nov., dominant culturable amylolytic natronoarchaea from hypersaline soda lakes in southwestern Siberia.</title>
        <authorList>
            <person name="Sorokin D.Y."/>
            <person name="Elcheninov A.G."/>
            <person name="Khizhniak T.V."/>
            <person name="Koenen M."/>
            <person name="Bale N.J."/>
            <person name="Damste J.S.S."/>
            <person name="Kublanov I.V."/>
        </authorList>
    </citation>
    <scope>NUCLEOTIDE SEQUENCE</scope>
    <source>
        <strain evidence="5">AArc-St2</strain>
    </source>
</reference>
<dbReference type="PANTHER" id="PTHR33204">
    <property type="entry name" value="TRANSCRIPTIONAL REGULATOR, MARR FAMILY"/>
    <property type="match status" value="1"/>
</dbReference>
<accession>A0AAE3FZ64</accession>
<comment type="caution">
    <text evidence="5">The sequence shown here is derived from an EMBL/GenBank/DDBJ whole genome shotgun (WGS) entry which is preliminary data.</text>
</comment>
<dbReference type="InterPro" id="IPR036390">
    <property type="entry name" value="WH_DNA-bd_sf"/>
</dbReference>
<dbReference type="PROSITE" id="PS51118">
    <property type="entry name" value="HTH_HXLR"/>
    <property type="match status" value="1"/>
</dbReference>
<evidence type="ECO:0000256" key="2">
    <source>
        <dbReference type="ARBA" id="ARBA00023125"/>
    </source>
</evidence>
<dbReference type="InterPro" id="IPR002577">
    <property type="entry name" value="HTH_HxlR"/>
</dbReference>
<organism evidence="5 6">
    <name type="scientific">Natronocalculus amylovorans</name>
    <dbReference type="NCBI Taxonomy" id="2917812"/>
    <lineage>
        <taxon>Archaea</taxon>
        <taxon>Methanobacteriati</taxon>
        <taxon>Methanobacteriota</taxon>
        <taxon>Stenosarchaea group</taxon>
        <taxon>Halobacteria</taxon>
        <taxon>Halobacteriales</taxon>
        <taxon>Haloferacaceae</taxon>
        <taxon>Natronocalculus</taxon>
    </lineage>
</organism>
<name>A0AAE3FZ64_9EURY</name>
<gene>
    <name evidence="5" type="ORF">AArcSt2_13765</name>
</gene>
<dbReference type="InterPro" id="IPR036388">
    <property type="entry name" value="WH-like_DNA-bd_sf"/>
</dbReference>
<keyword evidence="1" id="KW-0805">Transcription regulation</keyword>
<evidence type="ECO:0000313" key="5">
    <source>
        <dbReference type="EMBL" id="MCL9818004.1"/>
    </source>
</evidence>
<dbReference type="GO" id="GO:0003677">
    <property type="term" value="F:DNA binding"/>
    <property type="evidence" value="ECO:0007669"/>
    <property type="project" value="UniProtKB-KW"/>
</dbReference>
<keyword evidence="6" id="KW-1185">Reference proteome</keyword>
<keyword evidence="3" id="KW-0804">Transcription</keyword>
<dbReference type="PANTHER" id="PTHR33204:SF18">
    <property type="entry name" value="TRANSCRIPTIONAL REGULATORY PROTEIN"/>
    <property type="match status" value="1"/>
</dbReference>
<proteinExistence type="predicted"/>
<sequence length="272" mass="30429">MIYQELDVPPSAQKALDTLSLLSGKWHPVVLVVLAHGEKSGFNDLLSAIPDISGKVLSDTLEALQDAGLVDRTVISQSPLRVQYELTPAGNELNAALESFAQWGTEHLDAVTATILVVESDRRLTHMYQRWLDDRYTVLRAHDWIQLTEAIDQMPDVVFFSSQVPGVDPAVVPAITETPCRTVLLTESQPGFETLSIDSDELLRKPLTRSTVLAAIDRQLSRNEESENERVLSGLQQKQQLFEQCYSSDTLQQQTEYQSFLDRISQLTDSMT</sequence>
<dbReference type="Proteomes" id="UP001203207">
    <property type="component" value="Unassembled WGS sequence"/>
</dbReference>
<dbReference type="Pfam" id="PF01638">
    <property type="entry name" value="HxlR"/>
    <property type="match status" value="1"/>
</dbReference>
<feature type="domain" description="HTH hxlR-type" evidence="4">
    <location>
        <begin position="8"/>
        <end position="112"/>
    </location>
</feature>
<dbReference type="SUPFAM" id="SSF46785">
    <property type="entry name" value="Winged helix' DNA-binding domain"/>
    <property type="match status" value="1"/>
</dbReference>
<evidence type="ECO:0000256" key="3">
    <source>
        <dbReference type="ARBA" id="ARBA00023163"/>
    </source>
</evidence>
<dbReference type="AlphaFoldDB" id="A0AAE3FZ64"/>
<dbReference type="EMBL" id="JAKRVX010000007">
    <property type="protein sequence ID" value="MCL9818004.1"/>
    <property type="molecule type" value="Genomic_DNA"/>
</dbReference>
<dbReference type="InterPro" id="IPR011006">
    <property type="entry name" value="CheY-like_superfamily"/>
</dbReference>
<evidence type="ECO:0000259" key="4">
    <source>
        <dbReference type="PROSITE" id="PS51118"/>
    </source>
</evidence>
<dbReference type="Gene3D" id="3.40.50.2300">
    <property type="match status" value="1"/>
</dbReference>
<evidence type="ECO:0000256" key="1">
    <source>
        <dbReference type="ARBA" id="ARBA00023015"/>
    </source>
</evidence>
<keyword evidence="2" id="KW-0238">DNA-binding</keyword>
<evidence type="ECO:0000313" key="6">
    <source>
        <dbReference type="Proteomes" id="UP001203207"/>
    </source>
</evidence>
<dbReference type="RefSeq" id="WP_250585423.1">
    <property type="nucleotide sequence ID" value="NZ_JAKRVX010000007.1"/>
</dbReference>
<dbReference type="SUPFAM" id="SSF52172">
    <property type="entry name" value="CheY-like"/>
    <property type="match status" value="1"/>
</dbReference>
<protein>
    <submittedName>
        <fullName evidence="5">Winged helix-turn-helix transcriptional regulator</fullName>
    </submittedName>
</protein>
<dbReference type="Gene3D" id="1.10.10.10">
    <property type="entry name" value="Winged helix-like DNA-binding domain superfamily/Winged helix DNA-binding domain"/>
    <property type="match status" value="1"/>
</dbReference>